<name>A0ABR1X919_9PEZI</name>
<keyword evidence="1" id="KW-0147">Chitin-binding</keyword>
<organism evidence="3 4">
    <name type="scientific">Apiospora hydei</name>
    <dbReference type="NCBI Taxonomy" id="1337664"/>
    <lineage>
        <taxon>Eukaryota</taxon>
        <taxon>Fungi</taxon>
        <taxon>Dikarya</taxon>
        <taxon>Ascomycota</taxon>
        <taxon>Pezizomycotina</taxon>
        <taxon>Sordariomycetes</taxon>
        <taxon>Xylariomycetidae</taxon>
        <taxon>Amphisphaeriales</taxon>
        <taxon>Apiosporaceae</taxon>
        <taxon>Apiospora</taxon>
    </lineage>
</organism>
<gene>
    <name evidence="3" type="ORF">PG997_002280</name>
</gene>
<dbReference type="EMBL" id="JAQQWN010000003">
    <property type="protein sequence ID" value="KAK8091919.1"/>
    <property type="molecule type" value="Genomic_DNA"/>
</dbReference>
<dbReference type="RefSeq" id="XP_066673891.1">
    <property type="nucleotide sequence ID" value="XM_066806595.1"/>
</dbReference>
<dbReference type="InterPro" id="IPR053214">
    <property type="entry name" value="LysM12-like"/>
</dbReference>
<protein>
    <submittedName>
        <fullName evidence="3">Uncharacterized protein</fullName>
    </submittedName>
</protein>
<accession>A0ABR1X919</accession>
<comment type="caution">
    <text evidence="3">The sequence shown here is derived from an EMBL/GenBank/DDBJ whole genome shotgun (WGS) entry which is preliminary data.</text>
</comment>
<dbReference type="PANTHER" id="PTHR47700">
    <property type="entry name" value="V CHITINASE, PUTATIVE (AFU_ORTHOLOGUE AFUA_6G13720)-RELATED"/>
    <property type="match status" value="1"/>
</dbReference>
<dbReference type="InterPro" id="IPR029070">
    <property type="entry name" value="Chitinase_insertion_sf"/>
</dbReference>
<dbReference type="Gene3D" id="3.10.50.10">
    <property type="match status" value="1"/>
</dbReference>
<evidence type="ECO:0000256" key="2">
    <source>
        <dbReference type="ARBA" id="ARBA00023026"/>
    </source>
</evidence>
<dbReference type="PANTHER" id="PTHR47700:SF2">
    <property type="entry name" value="CHITINASE"/>
    <property type="match status" value="1"/>
</dbReference>
<keyword evidence="4" id="KW-1185">Reference proteome</keyword>
<evidence type="ECO:0000313" key="4">
    <source>
        <dbReference type="Proteomes" id="UP001433268"/>
    </source>
</evidence>
<proteinExistence type="predicted"/>
<reference evidence="3 4" key="1">
    <citation type="submission" date="2023-01" db="EMBL/GenBank/DDBJ databases">
        <title>Analysis of 21 Apiospora genomes using comparative genomics revels a genus with tremendous synthesis potential of carbohydrate active enzymes and secondary metabolites.</title>
        <authorList>
            <person name="Sorensen T."/>
        </authorList>
    </citation>
    <scope>NUCLEOTIDE SEQUENCE [LARGE SCALE GENOMIC DNA]</scope>
    <source>
        <strain evidence="3 4">CBS 114990</strain>
    </source>
</reference>
<evidence type="ECO:0000313" key="3">
    <source>
        <dbReference type="EMBL" id="KAK8091919.1"/>
    </source>
</evidence>
<dbReference type="SUPFAM" id="SSF54556">
    <property type="entry name" value="Chitinase insertion domain"/>
    <property type="match status" value="1"/>
</dbReference>
<evidence type="ECO:0000256" key="1">
    <source>
        <dbReference type="ARBA" id="ARBA00022669"/>
    </source>
</evidence>
<dbReference type="Gene3D" id="3.20.20.80">
    <property type="entry name" value="Glycosidases"/>
    <property type="match status" value="1"/>
</dbReference>
<dbReference type="Proteomes" id="UP001433268">
    <property type="component" value="Unassembled WGS sequence"/>
</dbReference>
<sequence length="100" mass="11216">MADPNCSGPLCAFLGSNASSQAKPGQCTRTAGYISNAEINSIKEKKPESHTWYDKEADADFIVYDSTEWVSYMTDETKEPHEDRWKSFNFAGTIDWALVL</sequence>
<dbReference type="GeneID" id="92039655"/>
<keyword evidence="2" id="KW-0843">Virulence</keyword>